<dbReference type="Pfam" id="PF01168">
    <property type="entry name" value="Ala_racemase_N"/>
    <property type="match status" value="1"/>
</dbReference>
<dbReference type="Gene3D" id="2.40.37.10">
    <property type="entry name" value="Lyase, Ornithine Decarboxylase, Chain A, domain 1"/>
    <property type="match status" value="1"/>
</dbReference>
<evidence type="ECO:0000256" key="10">
    <source>
        <dbReference type="PIRSR" id="PIRSR600821-52"/>
    </source>
</evidence>
<keyword evidence="3" id="KW-0285">Flavoprotein</keyword>
<dbReference type="GO" id="GO:0008784">
    <property type="term" value="F:alanine racemase activity"/>
    <property type="evidence" value="ECO:0007669"/>
    <property type="project" value="InterPro"/>
</dbReference>
<dbReference type="InterPro" id="IPR006076">
    <property type="entry name" value="FAD-dep_OxRdtase"/>
</dbReference>
<name>A0AA38XRL7_9EURO</name>
<dbReference type="Gene3D" id="3.30.9.10">
    <property type="entry name" value="D-Amino Acid Oxidase, subunit A, domain 2"/>
    <property type="match status" value="1"/>
</dbReference>
<keyword evidence="4" id="KW-0274">FAD</keyword>
<dbReference type="EMBL" id="JAPDRN010000149">
    <property type="protein sequence ID" value="KAJ9617924.1"/>
    <property type="molecule type" value="Genomic_DNA"/>
</dbReference>
<dbReference type="InterPro" id="IPR009006">
    <property type="entry name" value="Ala_racemase/Decarboxylase_C"/>
</dbReference>
<dbReference type="CDD" id="cd06827">
    <property type="entry name" value="PLPDE_III_AR_proteobact"/>
    <property type="match status" value="1"/>
</dbReference>
<dbReference type="InterPro" id="IPR001608">
    <property type="entry name" value="Ala_racemase_N"/>
</dbReference>
<protein>
    <recommendedName>
        <fullName evidence="11">Alanine racemase C-terminal domain-containing protein</fullName>
    </recommendedName>
</protein>
<dbReference type="GO" id="GO:0005829">
    <property type="term" value="C:cytosol"/>
    <property type="evidence" value="ECO:0007669"/>
    <property type="project" value="TreeGrafter"/>
</dbReference>
<dbReference type="FunFam" id="3.20.20.10:FF:000002">
    <property type="entry name" value="Alanine racemase"/>
    <property type="match status" value="1"/>
</dbReference>
<dbReference type="Gene3D" id="3.50.50.60">
    <property type="entry name" value="FAD/NAD(P)-binding domain"/>
    <property type="match status" value="2"/>
</dbReference>
<dbReference type="InterPro" id="IPR020622">
    <property type="entry name" value="Ala_racemase_pyridoxalP-BS"/>
</dbReference>
<keyword evidence="5 9" id="KW-0663">Pyridoxal phosphate</keyword>
<dbReference type="PRINTS" id="PR00992">
    <property type="entry name" value="ALARACEMASE"/>
</dbReference>
<dbReference type="InterPro" id="IPR036188">
    <property type="entry name" value="FAD/NAD-bd_sf"/>
</dbReference>
<organism evidence="12">
    <name type="scientific">Knufia peltigerae</name>
    <dbReference type="NCBI Taxonomy" id="1002370"/>
    <lineage>
        <taxon>Eukaryota</taxon>
        <taxon>Fungi</taxon>
        <taxon>Dikarya</taxon>
        <taxon>Ascomycota</taxon>
        <taxon>Pezizomycotina</taxon>
        <taxon>Eurotiomycetes</taxon>
        <taxon>Chaetothyriomycetidae</taxon>
        <taxon>Chaetothyriales</taxon>
        <taxon>Trichomeriaceae</taxon>
        <taxon>Knufia</taxon>
    </lineage>
</organism>
<evidence type="ECO:0000256" key="7">
    <source>
        <dbReference type="ARBA" id="ARBA00023235"/>
    </source>
</evidence>
<sequence length="758" mass="82408">MRVLVLGSGVIGTTSAWYLRQAGFEVTVVDRQPGPALETSFANAGQLSFGYTSPWAAPGVPKKAIGWLFEKHAPLAIKPGMDLAQYRWLWQMLRNCTHERYAINKARMVRMSEYSRDCLNELRAQIGIDFEGRDLGTTQLFRTQQQLDASAQDIEILAQYGVPYEVLDRAGIIKAEPALAHVDGLVGALRLPRDQTGDCQLFTRRLAQMAAEAGVEFRYDQDITGVEFDGDRITGVRIGGKLETADRFVVALGSYSPALVAPLGMRLPVYPLKGYSLTLPITDPAMAPTSTILDESYKVAVTRFDNRIRVGGMAEVAGFDLSLSPRRRETLELVVRDLYPKGGDLAKAEFWTGLRPATPDGTPVIGATPFRNLFLNTGHGTLGWTMACGSGRYLADLMSARQPQISTEGLDIFRYGHNYRLARELGGGKALAIIKADAYGHGAVRCAQALEGEADGFGVATIEEALELRQAGIRAPILLLEGIFEPSEMSLVAEHDLWFSVGSSWQLEALAAFDSPRPLTVWLKLDSGMHRLGLDVAGFRAAHARLSALPQVARIVLMTHLARADELDSERTHEQATTFVQAIEGLQGETSVCNSPALLGWPDVRSDWVRPGLMLYGANPLPDNSELTARLRPVMTMQSKVIAERWIEAGEPVGYGARFVAKARTRVGVVALGYADGYPQFAPNGTPVLIDGQPGGLIGRVSMDMLTVDLTAHAQAGVGSVVELWGTAPTLSELAPRCGVSAYQLPCGVKRVARVYQD</sequence>
<dbReference type="PANTHER" id="PTHR30511:SF0">
    <property type="entry name" value="ALANINE RACEMASE, CATABOLIC-RELATED"/>
    <property type="match status" value="1"/>
</dbReference>
<dbReference type="PROSITE" id="PS00395">
    <property type="entry name" value="ALANINE_RACEMASE"/>
    <property type="match status" value="1"/>
</dbReference>
<feature type="modified residue" description="N6-(pyridoxal phosphate)lysine" evidence="9">
    <location>
        <position position="435"/>
    </location>
</feature>
<evidence type="ECO:0000256" key="9">
    <source>
        <dbReference type="PIRSR" id="PIRSR600821-50"/>
    </source>
</evidence>
<dbReference type="HAMAP" id="MF_01202">
    <property type="entry name" value="DadA"/>
    <property type="match status" value="1"/>
</dbReference>
<dbReference type="GO" id="GO:0019478">
    <property type="term" value="P:D-amino acid catabolic process"/>
    <property type="evidence" value="ECO:0007669"/>
    <property type="project" value="InterPro"/>
</dbReference>
<dbReference type="Pfam" id="PF00842">
    <property type="entry name" value="Ala_racemase_C"/>
    <property type="match status" value="1"/>
</dbReference>
<dbReference type="AlphaFoldDB" id="A0AA38XRL7"/>
<dbReference type="InterPro" id="IPR023080">
    <property type="entry name" value="DadA"/>
</dbReference>
<dbReference type="SUPFAM" id="SSF50621">
    <property type="entry name" value="Alanine racemase C-terminal domain-like"/>
    <property type="match status" value="1"/>
</dbReference>
<keyword evidence="6" id="KW-0560">Oxidoreductase</keyword>
<keyword evidence="7" id="KW-0413">Isomerase</keyword>
<dbReference type="Gene3D" id="3.20.20.10">
    <property type="entry name" value="Alanine racemase"/>
    <property type="match status" value="1"/>
</dbReference>
<dbReference type="PANTHER" id="PTHR30511">
    <property type="entry name" value="ALANINE RACEMASE"/>
    <property type="match status" value="1"/>
</dbReference>
<comment type="catalytic activity">
    <reaction evidence="8">
        <text>a D-alpha-amino acid + A + H2O = a 2-oxocarboxylate + AH2 + NH4(+)</text>
        <dbReference type="Rhea" id="RHEA:18125"/>
        <dbReference type="ChEBI" id="CHEBI:13193"/>
        <dbReference type="ChEBI" id="CHEBI:15377"/>
        <dbReference type="ChEBI" id="CHEBI:17499"/>
        <dbReference type="ChEBI" id="CHEBI:28938"/>
        <dbReference type="ChEBI" id="CHEBI:35179"/>
        <dbReference type="ChEBI" id="CHEBI:59871"/>
    </reaction>
</comment>
<gene>
    <name evidence="12" type="ORF">H2204_013304</name>
</gene>
<dbReference type="SUPFAM" id="SSF51419">
    <property type="entry name" value="PLP-binding barrel"/>
    <property type="match status" value="1"/>
</dbReference>
<evidence type="ECO:0000256" key="8">
    <source>
        <dbReference type="ARBA" id="ARBA00047884"/>
    </source>
</evidence>
<feature type="binding site" evidence="10">
    <location>
        <position position="531"/>
    </location>
    <ligand>
        <name>substrate</name>
    </ligand>
</feature>
<evidence type="ECO:0000313" key="12">
    <source>
        <dbReference type="EMBL" id="KAJ9617924.1"/>
    </source>
</evidence>
<evidence type="ECO:0000256" key="5">
    <source>
        <dbReference type="ARBA" id="ARBA00022898"/>
    </source>
</evidence>
<evidence type="ECO:0000256" key="6">
    <source>
        <dbReference type="ARBA" id="ARBA00023002"/>
    </source>
</evidence>
<evidence type="ECO:0000256" key="3">
    <source>
        <dbReference type="ARBA" id="ARBA00022630"/>
    </source>
</evidence>
<comment type="cofactor">
    <cofactor evidence="1 9">
        <name>pyridoxal 5'-phosphate</name>
        <dbReference type="ChEBI" id="CHEBI:597326"/>
    </cofactor>
</comment>
<dbReference type="InterPro" id="IPR029066">
    <property type="entry name" value="PLP-binding_barrel"/>
</dbReference>
<evidence type="ECO:0000259" key="11">
    <source>
        <dbReference type="SMART" id="SM01005"/>
    </source>
</evidence>
<dbReference type="GO" id="GO:0030170">
    <property type="term" value="F:pyridoxal phosphate binding"/>
    <property type="evidence" value="ECO:0007669"/>
    <property type="project" value="TreeGrafter"/>
</dbReference>
<dbReference type="GO" id="GO:0030632">
    <property type="term" value="P:D-alanine biosynthetic process"/>
    <property type="evidence" value="ECO:0007669"/>
    <property type="project" value="TreeGrafter"/>
</dbReference>
<dbReference type="Pfam" id="PF01266">
    <property type="entry name" value="DAO"/>
    <property type="match status" value="1"/>
</dbReference>
<proteinExistence type="inferred from homology"/>
<dbReference type="InterPro" id="IPR011079">
    <property type="entry name" value="Ala_racemase_C"/>
</dbReference>
<dbReference type="FunFam" id="3.50.50.60:FF:000020">
    <property type="entry name" value="D-amino acid dehydrogenase"/>
    <property type="match status" value="1"/>
</dbReference>
<dbReference type="GO" id="GO:0008718">
    <property type="term" value="F:D-amino-acid dehydrogenase activity"/>
    <property type="evidence" value="ECO:0007669"/>
    <property type="project" value="InterPro"/>
</dbReference>
<dbReference type="NCBIfam" id="NF001933">
    <property type="entry name" value="PRK00711.1"/>
    <property type="match status" value="1"/>
</dbReference>
<accession>A0AA38XRL7</accession>
<feature type="binding site" evidence="10">
    <location>
        <position position="703"/>
    </location>
    <ligand>
        <name>substrate</name>
    </ligand>
</feature>
<dbReference type="HAMAP" id="MF_01201">
    <property type="entry name" value="Ala_racemase"/>
    <property type="match status" value="1"/>
</dbReference>
<evidence type="ECO:0000256" key="4">
    <source>
        <dbReference type="ARBA" id="ARBA00022827"/>
    </source>
</evidence>
<evidence type="ECO:0000256" key="1">
    <source>
        <dbReference type="ARBA" id="ARBA00001933"/>
    </source>
</evidence>
<comment type="cofactor">
    <cofactor evidence="2">
        <name>FAD</name>
        <dbReference type="ChEBI" id="CHEBI:57692"/>
    </cofactor>
</comment>
<dbReference type="SMART" id="SM01005">
    <property type="entry name" value="Ala_racemase_C"/>
    <property type="match status" value="1"/>
</dbReference>
<dbReference type="SUPFAM" id="SSF51905">
    <property type="entry name" value="FAD/NAD(P)-binding domain"/>
    <property type="match status" value="1"/>
</dbReference>
<dbReference type="NCBIfam" id="TIGR00492">
    <property type="entry name" value="alr"/>
    <property type="match status" value="1"/>
</dbReference>
<dbReference type="SUPFAM" id="SSF54373">
    <property type="entry name" value="FAD-linked reductases, C-terminal domain"/>
    <property type="match status" value="1"/>
</dbReference>
<comment type="caution">
    <text evidence="12">The sequence shown here is derived from an EMBL/GenBank/DDBJ whole genome shotgun (WGS) entry which is preliminary data.</text>
</comment>
<feature type="domain" description="Alanine racemase C-terminal" evidence="11">
    <location>
        <begin position="634"/>
        <end position="757"/>
    </location>
</feature>
<reference evidence="12" key="1">
    <citation type="submission" date="2022-10" db="EMBL/GenBank/DDBJ databases">
        <title>Culturing micro-colonial fungi from biological soil crusts in the Mojave desert and describing Neophaeococcomyces mojavensis, and introducing the new genera and species Taxawa tesnikishii.</title>
        <authorList>
            <person name="Kurbessoian T."/>
            <person name="Stajich J.E."/>
        </authorList>
    </citation>
    <scope>NUCLEOTIDE SEQUENCE</scope>
    <source>
        <strain evidence="12">TK_35</strain>
    </source>
</reference>
<dbReference type="InterPro" id="IPR000821">
    <property type="entry name" value="Ala_racemase"/>
</dbReference>
<evidence type="ECO:0000256" key="2">
    <source>
        <dbReference type="ARBA" id="ARBA00001974"/>
    </source>
</evidence>